<reference evidence="1 2" key="1">
    <citation type="submission" date="2018-05" db="EMBL/GenBank/DDBJ databases">
        <title>Draft genome of Methanospirillum lacunae Ki8-1.</title>
        <authorList>
            <person name="Dueholm M.S."/>
            <person name="Nielsen P.H."/>
            <person name="Bakmann L.F."/>
            <person name="Otzen D.E."/>
        </authorList>
    </citation>
    <scope>NUCLEOTIDE SEQUENCE [LARGE SCALE GENOMIC DNA]</scope>
    <source>
        <strain evidence="1 2">Ki8-1</strain>
    </source>
</reference>
<dbReference type="Proteomes" id="UP000245657">
    <property type="component" value="Unassembled WGS sequence"/>
</dbReference>
<evidence type="ECO:0000313" key="1">
    <source>
        <dbReference type="EMBL" id="PWR70901.1"/>
    </source>
</evidence>
<evidence type="ECO:0000313" key="2">
    <source>
        <dbReference type="Proteomes" id="UP000245657"/>
    </source>
</evidence>
<comment type="caution">
    <text evidence="1">The sequence shown here is derived from an EMBL/GenBank/DDBJ whole genome shotgun (WGS) entry which is preliminary data.</text>
</comment>
<dbReference type="RefSeq" id="WP_109969395.1">
    <property type="nucleotide sequence ID" value="NZ_CP176093.1"/>
</dbReference>
<protein>
    <submittedName>
        <fullName evidence="1">Uncharacterized protein</fullName>
    </submittedName>
</protein>
<keyword evidence="2" id="KW-1185">Reference proteome</keyword>
<dbReference type="GeneID" id="97547248"/>
<dbReference type="EMBL" id="QGMY01000009">
    <property type="protein sequence ID" value="PWR70901.1"/>
    <property type="molecule type" value="Genomic_DNA"/>
</dbReference>
<gene>
    <name evidence="1" type="ORF">DK846_12990</name>
</gene>
<accession>A0A2V2N5W0</accession>
<organism evidence="1 2">
    <name type="scientific">Methanospirillum lacunae</name>
    <dbReference type="NCBI Taxonomy" id="668570"/>
    <lineage>
        <taxon>Archaea</taxon>
        <taxon>Methanobacteriati</taxon>
        <taxon>Methanobacteriota</taxon>
        <taxon>Stenosarchaea group</taxon>
        <taxon>Methanomicrobia</taxon>
        <taxon>Methanomicrobiales</taxon>
        <taxon>Methanospirillaceae</taxon>
        <taxon>Methanospirillum</taxon>
    </lineage>
</organism>
<dbReference type="AlphaFoldDB" id="A0A2V2N5W0"/>
<sequence>MMVWNTYQIRGMIILLTLLTVSILPAIADNEYLDGGYMGIPADIYSRMDPSVSNNIIGTVQERPLFGLSDDRPIQFGHRFVPEYHLQQGNRYQVFNETRYRPVFFHF</sequence>
<proteinExistence type="predicted"/>
<name>A0A2V2N5W0_9EURY</name>